<evidence type="ECO:0000313" key="3">
    <source>
        <dbReference type="Proteomes" id="UP000198287"/>
    </source>
</evidence>
<organism evidence="2 3">
    <name type="scientific">Folsomia candida</name>
    <name type="common">Springtail</name>
    <dbReference type="NCBI Taxonomy" id="158441"/>
    <lineage>
        <taxon>Eukaryota</taxon>
        <taxon>Metazoa</taxon>
        <taxon>Ecdysozoa</taxon>
        <taxon>Arthropoda</taxon>
        <taxon>Hexapoda</taxon>
        <taxon>Collembola</taxon>
        <taxon>Entomobryomorpha</taxon>
        <taxon>Isotomoidea</taxon>
        <taxon>Isotomidae</taxon>
        <taxon>Proisotominae</taxon>
        <taxon>Folsomia</taxon>
    </lineage>
</organism>
<feature type="compositionally biased region" description="Basic and acidic residues" evidence="1">
    <location>
        <begin position="645"/>
        <end position="686"/>
    </location>
</feature>
<evidence type="ECO:0000313" key="2">
    <source>
        <dbReference type="EMBL" id="OXA47999.1"/>
    </source>
</evidence>
<dbReference type="AlphaFoldDB" id="A0A226DS07"/>
<name>A0A226DS07_FOLCA</name>
<accession>A0A226DS07</accession>
<dbReference type="Proteomes" id="UP000198287">
    <property type="component" value="Unassembled WGS sequence"/>
</dbReference>
<feature type="compositionally biased region" description="Basic and acidic residues" evidence="1">
    <location>
        <begin position="711"/>
        <end position="725"/>
    </location>
</feature>
<dbReference type="OrthoDB" id="8061743at2759"/>
<feature type="compositionally biased region" description="Basic and acidic residues" evidence="1">
    <location>
        <begin position="756"/>
        <end position="766"/>
    </location>
</feature>
<sequence>MSTVKNLIHLNEIDLNDFLENATNDFNRSMEIVPNAASIAVNVSRPIHTGLTISADAVEAQKMGIDTIKKISAKFNHTIAEMQVQVLTNKVNSNKAELRVMENEVIKKELEHKKLVSTSNCKINKKENEKLWLQKKYATAISKIDLEEEQLLSSDEEAEYNNAKIIKTLQVRFGQAKRIIEALVARVRGFPSVRADDLKSIIEFGTSVQNLTSTIKTLNKREYLNDPSLLSELEEKLSVQHKLQWGEWVRSDSTREENLDYFTTWIEGHVEIACAVYRPAFKDSKEEKGKFYEYKNEGRWNKRGQGQESATFVKRRTTSQVNVGFSLLWMQITGSKKKVRCDLDGCKYYHHRLVHGTTKPFQLVYQQTRQQEENPDEDAPAETQINSLLSGRLMNVGVQVMGPSGKEVILALQDNGSEATLLEEKVRKSIGAKGLTIPFCMTTPAGKSSQEDSQSVSLCIRGLKSSKFDKINNVRTLNEVNLSRVSLDVEDLKAKYPHLRSVPLRSFRNEKPQMLIGSSHYHLLNPIKTIEGKPGEPVAIKTRLGWTVVIPDLNGIGRNDIRINHQEAQVHHFQVHKVRESSPEKEATQVKQSFTAEKLSVKPFSSKPKPEESKKAGVCRVSIKPEVRHSQRFLWRRMERDLEPEVNNNEEKTKQEIQEIRPRGRPKEIQEQEKEPEVKEEAEKLMEPVAKQHAPKISNSSPQISVKMIKTRKEEQKSSRQEQPERFAVVVWLPDGRKRPRKSRRRIKKIHQYTGNRKEERAKDAKTTGVHRRPALKIAALDQKQEDEPPSPESSTTFIGGKNVAARHKLNNG</sequence>
<evidence type="ECO:0000256" key="1">
    <source>
        <dbReference type="SAM" id="MobiDB-lite"/>
    </source>
</evidence>
<dbReference type="EMBL" id="LNIX01000012">
    <property type="protein sequence ID" value="OXA47999.1"/>
    <property type="molecule type" value="Genomic_DNA"/>
</dbReference>
<dbReference type="PANTHER" id="PTHR47331:SF5">
    <property type="entry name" value="RIBONUCLEASE H"/>
    <property type="match status" value="1"/>
</dbReference>
<feature type="compositionally biased region" description="Basic residues" evidence="1">
    <location>
        <begin position="738"/>
        <end position="751"/>
    </location>
</feature>
<reference evidence="2 3" key="1">
    <citation type="submission" date="2015-12" db="EMBL/GenBank/DDBJ databases">
        <title>The genome of Folsomia candida.</title>
        <authorList>
            <person name="Faddeeva A."/>
            <person name="Derks M.F."/>
            <person name="Anvar Y."/>
            <person name="Smit S."/>
            <person name="Van Straalen N."/>
            <person name="Roelofs D."/>
        </authorList>
    </citation>
    <scope>NUCLEOTIDE SEQUENCE [LARGE SCALE GENOMIC DNA]</scope>
    <source>
        <strain evidence="2 3">VU population</strain>
        <tissue evidence="2">Whole body</tissue>
    </source>
</reference>
<protein>
    <submittedName>
        <fullName evidence="2">Uncharacterized protein</fullName>
    </submittedName>
</protein>
<keyword evidence="3" id="KW-1185">Reference proteome</keyword>
<comment type="caution">
    <text evidence="2">The sequence shown here is derived from an EMBL/GenBank/DDBJ whole genome shotgun (WGS) entry which is preliminary data.</text>
</comment>
<feature type="region of interest" description="Disordered" evidence="1">
    <location>
        <begin position="645"/>
        <end position="813"/>
    </location>
</feature>
<dbReference type="PANTHER" id="PTHR47331">
    <property type="entry name" value="PHD-TYPE DOMAIN-CONTAINING PROTEIN"/>
    <property type="match status" value="1"/>
</dbReference>
<proteinExistence type="predicted"/>
<gene>
    <name evidence="2" type="ORF">Fcan01_17106</name>
</gene>